<name>A0ABT2M0T4_9FIRM</name>
<organism evidence="2 3">
    <name type="scientific">Eubacterium album</name>
    <dbReference type="NCBI Taxonomy" id="2978477"/>
    <lineage>
        <taxon>Bacteria</taxon>
        <taxon>Bacillati</taxon>
        <taxon>Bacillota</taxon>
        <taxon>Clostridia</taxon>
        <taxon>Eubacteriales</taxon>
        <taxon>Eubacteriaceae</taxon>
        <taxon>Eubacterium</taxon>
    </lineage>
</organism>
<feature type="transmembrane region" description="Helical" evidence="1">
    <location>
        <begin position="117"/>
        <end position="138"/>
    </location>
</feature>
<dbReference type="PANTHER" id="PTHR41771">
    <property type="entry name" value="MEMBRANE PROTEIN-RELATED"/>
    <property type="match status" value="1"/>
</dbReference>
<proteinExistence type="predicted"/>
<comment type="caution">
    <text evidence="2">The sequence shown here is derived from an EMBL/GenBank/DDBJ whole genome shotgun (WGS) entry which is preliminary data.</text>
</comment>
<dbReference type="InterPro" id="IPR012507">
    <property type="entry name" value="YibE_F"/>
</dbReference>
<keyword evidence="1" id="KW-0812">Transmembrane</keyword>
<feature type="transmembrane region" description="Helical" evidence="1">
    <location>
        <begin position="223"/>
        <end position="247"/>
    </location>
</feature>
<sequence>MRIVYILFFILFVLMLVLGGERGAKSFITLVCNVFIGAISIFLLLIGVSPYLIIIVSSLVFCLVTIKFQNGLNIKTVSSLISVLMVCIFSCVIIYIFSIKGHIGGFNEIEMQEEEVFFLGSAVEFKMVNILMVAFVWGQLGAVIDTSMAISSSLHEIFIHNPDYSKRKLIYEGAVIGKDILGTTVNTLSFVFLGESLMLFIYYRTYVYSTNTIINSSSFFQEIFSLLLSCIGCLIIIPLTSFIYAIICRNKKIHNFIAKFSED</sequence>
<gene>
    <name evidence="2" type="ORF">N5B56_08480</name>
</gene>
<keyword evidence="1" id="KW-0472">Membrane</keyword>
<feature type="transmembrane region" description="Helical" evidence="1">
    <location>
        <begin position="35"/>
        <end position="64"/>
    </location>
</feature>
<feature type="transmembrane region" description="Helical" evidence="1">
    <location>
        <begin position="76"/>
        <end position="97"/>
    </location>
</feature>
<evidence type="ECO:0000313" key="3">
    <source>
        <dbReference type="Proteomes" id="UP001431199"/>
    </source>
</evidence>
<keyword evidence="1" id="KW-1133">Transmembrane helix</keyword>
<dbReference type="InterPro" id="IPR014564">
    <property type="entry name" value="UCP031503_TM"/>
</dbReference>
<keyword evidence="3" id="KW-1185">Reference proteome</keyword>
<reference evidence="2" key="1">
    <citation type="submission" date="2022-09" db="EMBL/GenBank/DDBJ databases">
        <title>Eubacterium sp. LFL-14 isolated from human feces.</title>
        <authorList>
            <person name="Liu F."/>
        </authorList>
    </citation>
    <scope>NUCLEOTIDE SEQUENCE</scope>
    <source>
        <strain evidence="2">LFL-14</strain>
    </source>
</reference>
<dbReference type="PANTHER" id="PTHR41771:SF1">
    <property type="entry name" value="MEMBRANE PROTEIN"/>
    <property type="match status" value="1"/>
</dbReference>
<protein>
    <submittedName>
        <fullName evidence="2">YibE/F family protein</fullName>
    </submittedName>
</protein>
<dbReference type="PIRSF" id="PIRSF031503">
    <property type="entry name" value="UCP031503_mp"/>
    <property type="match status" value="1"/>
</dbReference>
<dbReference type="RefSeq" id="WP_022089793.1">
    <property type="nucleotide sequence ID" value="NZ_JAODBU010000007.1"/>
</dbReference>
<feature type="transmembrane region" description="Helical" evidence="1">
    <location>
        <begin position="180"/>
        <end position="203"/>
    </location>
</feature>
<dbReference type="EMBL" id="JAODBU010000007">
    <property type="protein sequence ID" value="MCT7399116.1"/>
    <property type="molecule type" value="Genomic_DNA"/>
</dbReference>
<evidence type="ECO:0000313" key="2">
    <source>
        <dbReference type="EMBL" id="MCT7399116.1"/>
    </source>
</evidence>
<dbReference type="Proteomes" id="UP001431199">
    <property type="component" value="Unassembled WGS sequence"/>
</dbReference>
<accession>A0ABT2M0T4</accession>
<evidence type="ECO:0000256" key="1">
    <source>
        <dbReference type="SAM" id="Phobius"/>
    </source>
</evidence>
<dbReference type="Pfam" id="PF07907">
    <property type="entry name" value="YibE_F"/>
    <property type="match status" value="1"/>
</dbReference>